<accession>A0A9D1G177</accession>
<reference evidence="1" key="2">
    <citation type="journal article" date="2021" name="PeerJ">
        <title>Extensive microbial diversity within the chicken gut microbiome revealed by metagenomics and culture.</title>
        <authorList>
            <person name="Gilroy R."/>
            <person name="Ravi A."/>
            <person name="Getino M."/>
            <person name="Pursley I."/>
            <person name="Horton D.L."/>
            <person name="Alikhan N.F."/>
            <person name="Baker D."/>
            <person name="Gharbi K."/>
            <person name="Hall N."/>
            <person name="Watson M."/>
            <person name="Adriaenssens E.M."/>
            <person name="Foster-Nyarko E."/>
            <person name="Jarju S."/>
            <person name="Secka A."/>
            <person name="Antonio M."/>
            <person name="Oren A."/>
            <person name="Chaudhuri R.R."/>
            <person name="La Ragione R."/>
            <person name="Hildebrand F."/>
            <person name="Pallen M.J."/>
        </authorList>
    </citation>
    <scope>NUCLEOTIDE SEQUENCE</scope>
    <source>
        <strain evidence="1">13766</strain>
    </source>
</reference>
<reference evidence="1" key="1">
    <citation type="submission" date="2020-10" db="EMBL/GenBank/DDBJ databases">
        <authorList>
            <person name="Gilroy R."/>
        </authorList>
    </citation>
    <scope>NUCLEOTIDE SEQUENCE</scope>
    <source>
        <strain evidence="1">13766</strain>
    </source>
</reference>
<evidence type="ECO:0000313" key="1">
    <source>
        <dbReference type="EMBL" id="HIS92610.1"/>
    </source>
</evidence>
<evidence type="ECO:0000313" key="2">
    <source>
        <dbReference type="Proteomes" id="UP000824140"/>
    </source>
</evidence>
<dbReference type="EMBL" id="DVJN01000123">
    <property type="protein sequence ID" value="HIS92610.1"/>
    <property type="molecule type" value="Genomic_DNA"/>
</dbReference>
<proteinExistence type="predicted"/>
<name>A0A9D1G177_9FIRM</name>
<protein>
    <submittedName>
        <fullName evidence="1">Uncharacterized protein</fullName>
    </submittedName>
</protein>
<dbReference type="Proteomes" id="UP000824140">
    <property type="component" value="Unassembled WGS sequence"/>
</dbReference>
<dbReference type="AlphaFoldDB" id="A0A9D1G177"/>
<gene>
    <name evidence="1" type="ORF">IAA84_06280</name>
</gene>
<comment type="caution">
    <text evidence="1">The sequence shown here is derived from an EMBL/GenBank/DDBJ whole genome shotgun (WGS) entry which is preliminary data.</text>
</comment>
<organism evidence="1 2">
    <name type="scientific">Candidatus Alectryocaccomicrobium excrementavium</name>
    <dbReference type="NCBI Taxonomy" id="2840668"/>
    <lineage>
        <taxon>Bacteria</taxon>
        <taxon>Bacillati</taxon>
        <taxon>Bacillota</taxon>
        <taxon>Clostridia</taxon>
        <taxon>Candidatus Alectryocaccomicrobium</taxon>
    </lineage>
</organism>
<sequence length="105" mass="11302">MERAGNGGHRRATVLSQGYRAQIVERIDGGEMDVTKDILELKALMLAEAVSPVTENAEVNLLLVPLEEQEGTVLSPASRIEATETEPARFEALLTDSGPIAMIAQ</sequence>